<dbReference type="EMBL" id="FPAG01000001">
    <property type="protein sequence ID" value="SFS32796.1"/>
    <property type="molecule type" value="Genomic_DNA"/>
</dbReference>
<proteinExistence type="predicted"/>
<gene>
    <name evidence="1" type="ORF">SAMN04487906_0008</name>
</gene>
<organism evidence="1 2">
    <name type="scientific">Zhouia amylolytica</name>
    <dbReference type="NCBI Taxonomy" id="376730"/>
    <lineage>
        <taxon>Bacteria</taxon>
        <taxon>Pseudomonadati</taxon>
        <taxon>Bacteroidota</taxon>
        <taxon>Flavobacteriia</taxon>
        <taxon>Flavobacteriales</taxon>
        <taxon>Flavobacteriaceae</taxon>
        <taxon>Zhouia</taxon>
    </lineage>
</organism>
<dbReference type="Proteomes" id="UP000183209">
    <property type="component" value="Unassembled WGS sequence"/>
</dbReference>
<evidence type="ECO:0000313" key="2">
    <source>
        <dbReference type="Proteomes" id="UP000183209"/>
    </source>
</evidence>
<name>A0A1I6NXW5_9FLAO</name>
<dbReference type="RefSeq" id="WP_074976148.1">
    <property type="nucleotide sequence ID" value="NZ_FPAG01000001.1"/>
</dbReference>
<evidence type="ECO:0000313" key="1">
    <source>
        <dbReference type="EMBL" id="SFS32796.1"/>
    </source>
</evidence>
<protein>
    <submittedName>
        <fullName evidence="1">Uncharacterized protein</fullName>
    </submittedName>
</protein>
<accession>A0A1I6NXW5</accession>
<dbReference type="AlphaFoldDB" id="A0A1I6NXW5"/>
<sequence>MKKYFCLIIINLFFFNVYSQTEIDNEKEKYSIIKSIFKGKINNLFLYEKFENFKGMTFFLDNPKVLKDMYGQPSDLDEISKSLKDVDFSDEFSKITNETFLNTSMLDPGIKLIKSKSIDDNAKVTYISEPIIIKDLGFIYLKSNYEESIMILKKKESNWEVICHKYTFLMLVN</sequence>
<reference evidence="1 2" key="1">
    <citation type="submission" date="2016-10" db="EMBL/GenBank/DDBJ databases">
        <authorList>
            <person name="de Groot N.N."/>
        </authorList>
    </citation>
    <scope>NUCLEOTIDE SEQUENCE [LARGE SCALE GENOMIC DNA]</scope>
    <source>
        <strain evidence="1 2">CGMCC 1.6114</strain>
    </source>
</reference>